<dbReference type="InterPro" id="IPR013424">
    <property type="entry name" value="Ice-binding_C"/>
</dbReference>
<feature type="signal peptide" evidence="1">
    <location>
        <begin position="1"/>
        <end position="25"/>
    </location>
</feature>
<sequence>MKIKTNIIKVAISLIISCLCHTATAKLITFDDNIIGDKYANNSFISGSFDINSYLTGDDFNYPYAINNISLTFNFRDDDDDFTSQLIQTQYTFWFDTPEYSAFYRRLYTQHYDAIEHFHVWDTTNNSWKTATSNSYTTGQVFNTTAWDGNVGNDWYATASYTDEYKGYGGSRTTSTGVSADQAQTLRTTGILNYHTYIEGDGYLVSAKMILDVEPNPAVDVPEPSTLTIFALGMIGLASRRFKKQS</sequence>
<name>K6Z8C0_9ALTE</name>
<keyword evidence="4" id="KW-1185">Reference proteome</keyword>
<organism evidence="3 4">
    <name type="scientific">Paraglaciecola arctica BSs20135</name>
    <dbReference type="NCBI Taxonomy" id="493475"/>
    <lineage>
        <taxon>Bacteria</taxon>
        <taxon>Pseudomonadati</taxon>
        <taxon>Pseudomonadota</taxon>
        <taxon>Gammaproteobacteria</taxon>
        <taxon>Alteromonadales</taxon>
        <taxon>Alteromonadaceae</taxon>
        <taxon>Paraglaciecola</taxon>
    </lineage>
</organism>
<protein>
    <recommendedName>
        <fullName evidence="2">Ice-binding protein C-terminal domain-containing protein</fullName>
    </recommendedName>
</protein>
<dbReference type="NCBIfam" id="TIGR02595">
    <property type="entry name" value="PEP_CTERM"/>
    <property type="match status" value="1"/>
</dbReference>
<feature type="domain" description="Ice-binding protein C-terminal" evidence="2">
    <location>
        <begin position="220"/>
        <end position="241"/>
    </location>
</feature>
<accession>K6Z8C0</accession>
<dbReference type="RefSeq" id="WP_007620836.1">
    <property type="nucleotide sequence ID" value="NZ_BAEO01000037.1"/>
</dbReference>
<dbReference type="EMBL" id="BAEO01000037">
    <property type="protein sequence ID" value="GAC19700.1"/>
    <property type="molecule type" value="Genomic_DNA"/>
</dbReference>
<dbReference type="Proteomes" id="UP000006327">
    <property type="component" value="Unassembled WGS sequence"/>
</dbReference>
<gene>
    <name evidence="3" type="ORF">GARC_2735</name>
</gene>
<evidence type="ECO:0000313" key="3">
    <source>
        <dbReference type="EMBL" id="GAC19700.1"/>
    </source>
</evidence>
<comment type="caution">
    <text evidence="3">The sequence shown here is derived from an EMBL/GenBank/DDBJ whole genome shotgun (WGS) entry which is preliminary data.</text>
</comment>
<evidence type="ECO:0000313" key="4">
    <source>
        <dbReference type="Proteomes" id="UP000006327"/>
    </source>
</evidence>
<feature type="chain" id="PRO_5003898118" description="Ice-binding protein C-terminal domain-containing protein" evidence="1">
    <location>
        <begin position="26"/>
        <end position="246"/>
    </location>
</feature>
<dbReference type="AlphaFoldDB" id="K6Z8C0"/>
<evidence type="ECO:0000256" key="1">
    <source>
        <dbReference type="SAM" id="SignalP"/>
    </source>
</evidence>
<evidence type="ECO:0000259" key="2">
    <source>
        <dbReference type="Pfam" id="PF07589"/>
    </source>
</evidence>
<reference evidence="3 4" key="1">
    <citation type="journal article" date="2017" name="Antonie Van Leeuwenhoek">
        <title>Rhizobium rhizosphaerae sp. nov., a novel species isolated from rice rhizosphere.</title>
        <authorList>
            <person name="Zhao J.J."/>
            <person name="Zhang J."/>
            <person name="Zhang R.J."/>
            <person name="Zhang C.W."/>
            <person name="Yin H.Q."/>
            <person name="Zhang X.X."/>
        </authorList>
    </citation>
    <scope>NUCLEOTIDE SEQUENCE [LARGE SCALE GENOMIC DNA]</scope>
    <source>
        <strain evidence="3 4">BSs20135</strain>
    </source>
</reference>
<proteinExistence type="predicted"/>
<dbReference type="Pfam" id="PF07589">
    <property type="entry name" value="PEP-CTERM"/>
    <property type="match status" value="1"/>
</dbReference>
<keyword evidence="1" id="KW-0732">Signal</keyword>